<evidence type="ECO:0000256" key="1">
    <source>
        <dbReference type="SAM" id="MobiDB-lite"/>
    </source>
</evidence>
<evidence type="ECO:0000313" key="2">
    <source>
        <dbReference type="EMBL" id="MPQ85104.1"/>
    </source>
</evidence>
<dbReference type="EMBL" id="VUBA01000087">
    <property type="protein sequence ID" value="MPQ85104.1"/>
    <property type="molecule type" value="Genomic_DNA"/>
</dbReference>
<proteinExistence type="predicted"/>
<feature type="region of interest" description="Disordered" evidence="1">
    <location>
        <begin position="1"/>
        <end position="51"/>
    </location>
</feature>
<sequence length="66" mass="7039">MDQHKQSPVVSRLTVARGLAPDGLRSSPKIPGALRTPTRASPLATSASRASGYSGWLCAGWERLYT</sequence>
<comment type="caution">
    <text evidence="2">The sequence shown here is derived from an EMBL/GenBank/DDBJ whole genome shotgun (WGS) entry which is preliminary data.</text>
</comment>
<name>A0A5N7JUM7_9PSED</name>
<organism evidence="2 3">
    <name type="scientific">Pseudomonas kitaguniensis</name>
    <dbReference type="NCBI Taxonomy" id="2607908"/>
    <lineage>
        <taxon>Bacteria</taxon>
        <taxon>Pseudomonadati</taxon>
        <taxon>Pseudomonadota</taxon>
        <taxon>Gammaproteobacteria</taxon>
        <taxon>Pseudomonadales</taxon>
        <taxon>Pseudomonadaceae</taxon>
        <taxon>Pseudomonas</taxon>
    </lineage>
</organism>
<protein>
    <submittedName>
        <fullName evidence="2">Uncharacterized protein</fullName>
    </submittedName>
</protein>
<gene>
    <name evidence="2" type="ORF">F0170_14610</name>
</gene>
<dbReference type="Proteomes" id="UP000325438">
    <property type="component" value="Unassembled WGS sequence"/>
</dbReference>
<evidence type="ECO:0000313" key="3">
    <source>
        <dbReference type="Proteomes" id="UP000325438"/>
    </source>
</evidence>
<reference evidence="2 3" key="1">
    <citation type="submission" date="2019-09" db="EMBL/GenBank/DDBJ databases">
        <title>The draft genomes of Allium pathogen Pseudomonas sp.</title>
        <authorList>
            <person name="Fujikawa T."/>
            <person name="Sawada H."/>
        </authorList>
    </citation>
    <scope>NUCLEOTIDE SEQUENCE [LARGE SCALE GENOMIC DNA]</scope>
    <source>
        <strain evidence="2 3">MAFF 730085</strain>
    </source>
</reference>
<dbReference type="AlphaFoldDB" id="A0A5N7JUM7"/>
<accession>A0A5N7JUM7</accession>